<proteinExistence type="evidence at transcript level"/>
<dbReference type="PANTHER" id="PTHR12680">
    <property type="entry name" value="PUTATIVE HOMEODOMAIN TRANSCRIPTION FACTOR PHTF"/>
    <property type="match status" value="1"/>
</dbReference>
<keyword evidence="1" id="KW-0472">Membrane</keyword>
<dbReference type="AlphaFoldDB" id="T2M933"/>
<organism evidence="2">
    <name type="scientific">Hydra vulgaris</name>
    <name type="common">Hydra</name>
    <name type="synonym">Hydra attenuata</name>
    <dbReference type="NCBI Taxonomy" id="6087"/>
    <lineage>
        <taxon>Eukaryota</taxon>
        <taxon>Metazoa</taxon>
        <taxon>Cnidaria</taxon>
        <taxon>Hydrozoa</taxon>
        <taxon>Hydroidolina</taxon>
        <taxon>Anthoathecata</taxon>
        <taxon>Aplanulata</taxon>
        <taxon>Hydridae</taxon>
        <taxon>Hydra</taxon>
    </lineage>
</organism>
<keyword evidence="1" id="KW-0812">Transmembrane</keyword>
<keyword evidence="1" id="KW-1133">Transmembrane helix</keyword>
<keyword evidence="2" id="KW-0371">Homeobox</keyword>
<evidence type="ECO:0000313" key="2">
    <source>
        <dbReference type="EMBL" id="CDG68803.1"/>
    </source>
</evidence>
<dbReference type="InterPro" id="IPR039775">
    <property type="entry name" value="PHTF1/2"/>
</dbReference>
<protein>
    <submittedName>
        <fullName evidence="2">Putative homeodomain transcription factor 2</fullName>
    </submittedName>
</protein>
<gene>
    <name evidence="2" type="primary">PHTF2</name>
</gene>
<evidence type="ECO:0000256" key="1">
    <source>
        <dbReference type="SAM" id="Phobius"/>
    </source>
</evidence>
<keyword evidence="2" id="KW-0238">DNA-binding</keyword>
<sequence length="286" mass="33174">RYIYAKLFGMITSTRRSRRNRLPHFRLYKKRGPQRSVDTIVSTSFLSAMLLVVLTCIQFLSINVKEDSFLSYFFSWELTAWSLVLGVFLIRFIALGSDINRKYKNTSILLTEQINLYLQMEKNPNKKEDLLIANNVLKLASKLLKELEGPFKVSGFIMNPLLSNITRVMVLSLFSGVMSDILGFRLRVYQYFFEITVNHGIRYDSSNLLKLFRLWKKQDDRVKEASKLYLKSEFWWAHLKNILIALLCSDNSEQRSFAVKIILAVKAGSEDGSTDVKPFKVPQTIK</sequence>
<dbReference type="PANTHER" id="PTHR12680:SF6">
    <property type="entry name" value="PROTEIN PHTF"/>
    <property type="match status" value="1"/>
</dbReference>
<name>T2M933_HYDVU</name>
<dbReference type="EMBL" id="HAAD01002571">
    <property type="protein sequence ID" value="CDG68803.1"/>
    <property type="molecule type" value="mRNA"/>
</dbReference>
<feature type="transmembrane region" description="Helical" evidence="1">
    <location>
        <begin position="39"/>
        <end position="61"/>
    </location>
</feature>
<dbReference type="GO" id="GO:0003677">
    <property type="term" value="F:DNA binding"/>
    <property type="evidence" value="ECO:0007669"/>
    <property type="project" value="UniProtKB-KW"/>
</dbReference>
<feature type="non-terminal residue" evidence="2">
    <location>
        <position position="1"/>
    </location>
</feature>
<dbReference type="OrthoDB" id="5969247at2759"/>
<reference evidence="2" key="1">
    <citation type="journal article" date="2013" name="Genome Biol. Evol.">
        <title>Punctuated emergences of genetic and phenotypic innovations in eumetazoan, bilaterian, euteleostome, and hominidae ancestors.</title>
        <authorList>
            <person name="Wenger Y."/>
            <person name="Galliot B."/>
        </authorList>
    </citation>
    <scope>NUCLEOTIDE SEQUENCE</scope>
    <source>
        <tissue evidence="2">Whole animals</tissue>
    </source>
</reference>
<dbReference type="GO" id="GO:0005783">
    <property type="term" value="C:endoplasmic reticulum"/>
    <property type="evidence" value="ECO:0007669"/>
    <property type="project" value="InterPro"/>
</dbReference>
<accession>T2M933</accession>
<feature type="transmembrane region" description="Helical" evidence="1">
    <location>
        <begin position="73"/>
        <end position="94"/>
    </location>
</feature>